<proteinExistence type="predicted"/>
<gene>
    <name evidence="1" type="ORF">M422DRAFT_70180</name>
</gene>
<evidence type="ECO:0000313" key="2">
    <source>
        <dbReference type="Proteomes" id="UP000054279"/>
    </source>
</evidence>
<accession>A0A0C9TWD7</accession>
<organism evidence="1 2">
    <name type="scientific">Sphaerobolus stellatus (strain SS14)</name>
    <dbReference type="NCBI Taxonomy" id="990650"/>
    <lineage>
        <taxon>Eukaryota</taxon>
        <taxon>Fungi</taxon>
        <taxon>Dikarya</taxon>
        <taxon>Basidiomycota</taxon>
        <taxon>Agaricomycotina</taxon>
        <taxon>Agaricomycetes</taxon>
        <taxon>Phallomycetidae</taxon>
        <taxon>Geastrales</taxon>
        <taxon>Sphaerobolaceae</taxon>
        <taxon>Sphaerobolus</taxon>
    </lineage>
</organism>
<dbReference type="Gene3D" id="3.40.50.720">
    <property type="entry name" value="NAD(P)-binding Rossmann-like Domain"/>
    <property type="match status" value="1"/>
</dbReference>
<sequence length="137" mass="15672">MRSFSKPLESLMWGVLEVNTKGAYLPTRDFLRRNIGCPLTILNTSWILSANTIPGYSVYYSSKSLINRFTEFLHFKYQQDVSVHLHITLYLIIGAIGTDIVNAMPEPVRVLFNDTSDLAAGYALWLITQHDKTEFLR</sequence>
<dbReference type="OrthoDB" id="1933717at2759"/>
<dbReference type="SUPFAM" id="SSF51735">
    <property type="entry name" value="NAD(P)-binding Rossmann-fold domains"/>
    <property type="match status" value="1"/>
</dbReference>
<evidence type="ECO:0000313" key="1">
    <source>
        <dbReference type="EMBL" id="KIJ34703.1"/>
    </source>
</evidence>
<dbReference type="AlphaFoldDB" id="A0A0C9TWD7"/>
<name>A0A0C9TWD7_SPHS4</name>
<keyword evidence="2" id="KW-1185">Reference proteome</keyword>
<protein>
    <submittedName>
        <fullName evidence="1">Uncharacterized protein</fullName>
    </submittedName>
</protein>
<dbReference type="HOGENOM" id="CLU_131879_0_0_1"/>
<dbReference type="EMBL" id="KN837197">
    <property type="protein sequence ID" value="KIJ34703.1"/>
    <property type="molecule type" value="Genomic_DNA"/>
</dbReference>
<reference evidence="1 2" key="1">
    <citation type="submission" date="2014-06" db="EMBL/GenBank/DDBJ databases">
        <title>Evolutionary Origins and Diversification of the Mycorrhizal Mutualists.</title>
        <authorList>
            <consortium name="DOE Joint Genome Institute"/>
            <consortium name="Mycorrhizal Genomics Consortium"/>
            <person name="Kohler A."/>
            <person name="Kuo A."/>
            <person name="Nagy L.G."/>
            <person name="Floudas D."/>
            <person name="Copeland A."/>
            <person name="Barry K.W."/>
            <person name="Cichocki N."/>
            <person name="Veneault-Fourrey C."/>
            <person name="LaButti K."/>
            <person name="Lindquist E.A."/>
            <person name="Lipzen A."/>
            <person name="Lundell T."/>
            <person name="Morin E."/>
            <person name="Murat C."/>
            <person name="Riley R."/>
            <person name="Ohm R."/>
            <person name="Sun H."/>
            <person name="Tunlid A."/>
            <person name="Henrissat B."/>
            <person name="Grigoriev I.V."/>
            <person name="Hibbett D.S."/>
            <person name="Martin F."/>
        </authorList>
    </citation>
    <scope>NUCLEOTIDE SEQUENCE [LARGE SCALE GENOMIC DNA]</scope>
    <source>
        <strain evidence="1 2">SS14</strain>
    </source>
</reference>
<dbReference type="InterPro" id="IPR036291">
    <property type="entry name" value="NAD(P)-bd_dom_sf"/>
</dbReference>
<dbReference type="Proteomes" id="UP000054279">
    <property type="component" value="Unassembled WGS sequence"/>
</dbReference>